<organism evidence="12 13">
    <name type="scientific">Homoserinibacter gongjuensis</name>
    <dbReference type="NCBI Taxonomy" id="1162968"/>
    <lineage>
        <taxon>Bacteria</taxon>
        <taxon>Bacillati</taxon>
        <taxon>Actinomycetota</taxon>
        <taxon>Actinomycetes</taxon>
        <taxon>Micrococcales</taxon>
        <taxon>Microbacteriaceae</taxon>
        <taxon>Homoserinibacter</taxon>
    </lineage>
</organism>
<comment type="caution">
    <text evidence="12">The sequence shown here is derived from an EMBL/GenBank/DDBJ whole genome shotgun (WGS) entry which is preliminary data.</text>
</comment>
<feature type="transmembrane region" description="Helical" evidence="11">
    <location>
        <begin position="92"/>
        <end position="109"/>
    </location>
</feature>
<dbReference type="CDD" id="cd06579">
    <property type="entry name" value="TM_PBP1_transp_AraH_like"/>
    <property type="match status" value="1"/>
</dbReference>
<keyword evidence="3" id="KW-0813">Transport</keyword>
<feature type="transmembrane region" description="Helical" evidence="11">
    <location>
        <begin position="35"/>
        <end position="53"/>
    </location>
</feature>
<sequence length="341" mass="35157">MTLMNRRTDEAAADPSTAALRAIVPATGRSWRDRLTPLIPLVVLIALVLVITIKQPNFLSLYSMRGLLESVAPLLLLALGQMFVILTGGIDLAFAAVASFGTVLLALWIPDMGPGGIVLALLVTSLIGFVNGFVVAKAQVPSFIVTLGALGLYSGIGLWISGASTIRLSEGYDVVGWLADLRIAQLPASGLLAIVIAVVIAVLMGTLRRGRALHALGLAEPAVLMSGISTVRLRILAFTLSGLFSGLAAVMLVALQRSGGPSLADSMQLPAIAAVVIGGTAITGGVGGAMKTLVGALIIVVLRVGLSAVGVDPAWEQVFYGAVIVAAVALTIDRSRLRSIK</sequence>
<evidence type="ECO:0000256" key="10">
    <source>
        <dbReference type="ARBA" id="ARBA00039382"/>
    </source>
</evidence>
<comment type="subcellular location">
    <subcellularLocation>
        <location evidence="1">Cell membrane</location>
        <topology evidence="1">Multi-pass membrane protein</topology>
    </subcellularLocation>
</comment>
<evidence type="ECO:0000256" key="6">
    <source>
        <dbReference type="ARBA" id="ARBA00022692"/>
    </source>
</evidence>
<evidence type="ECO:0000256" key="8">
    <source>
        <dbReference type="ARBA" id="ARBA00023136"/>
    </source>
</evidence>
<reference evidence="13" key="1">
    <citation type="journal article" date="2019" name="Int. J. Syst. Evol. Microbiol.">
        <title>The Global Catalogue of Microorganisms (GCM) 10K type strain sequencing project: providing services to taxonomists for standard genome sequencing and annotation.</title>
        <authorList>
            <consortium name="The Broad Institute Genomics Platform"/>
            <consortium name="The Broad Institute Genome Sequencing Center for Infectious Disease"/>
            <person name="Wu L."/>
            <person name="Ma J."/>
        </authorList>
    </citation>
    <scope>NUCLEOTIDE SEQUENCE [LARGE SCALE GENOMIC DNA]</scope>
    <source>
        <strain evidence="13">NBRC 108755</strain>
    </source>
</reference>
<keyword evidence="6 11" id="KW-0812">Transmembrane</keyword>
<name>A0ABQ6JS24_9MICO</name>
<gene>
    <name evidence="12" type="ORF">GCM10025869_07420</name>
</gene>
<keyword evidence="8 11" id="KW-0472">Membrane</keyword>
<accession>A0ABQ6JS24</accession>
<evidence type="ECO:0000313" key="12">
    <source>
        <dbReference type="EMBL" id="GMA90213.1"/>
    </source>
</evidence>
<dbReference type="PANTHER" id="PTHR32196">
    <property type="entry name" value="ABC TRANSPORTER PERMEASE PROTEIN YPHD-RELATED-RELATED"/>
    <property type="match status" value="1"/>
</dbReference>
<feature type="transmembrane region" description="Helical" evidence="11">
    <location>
        <begin position="293"/>
        <end position="311"/>
    </location>
</feature>
<dbReference type="EMBL" id="BSVA01000001">
    <property type="protein sequence ID" value="GMA90213.1"/>
    <property type="molecule type" value="Genomic_DNA"/>
</dbReference>
<evidence type="ECO:0000256" key="11">
    <source>
        <dbReference type="SAM" id="Phobius"/>
    </source>
</evidence>
<dbReference type="PANTHER" id="PTHR32196:SF29">
    <property type="entry name" value="AUTOINDUCER 2 IMPORT SYSTEM PERMEASE PROTEIN LSRC"/>
    <property type="match status" value="1"/>
</dbReference>
<feature type="transmembrane region" description="Helical" evidence="11">
    <location>
        <begin position="59"/>
        <end position="80"/>
    </location>
</feature>
<keyword evidence="5" id="KW-0997">Cell inner membrane</keyword>
<feature type="transmembrane region" description="Helical" evidence="11">
    <location>
        <begin position="235"/>
        <end position="255"/>
    </location>
</feature>
<proteinExistence type="predicted"/>
<comment type="function">
    <text evidence="9">Part of the ABC transporter complex LsrABCD involved in autoinducer 2 (AI-2) import. Probably responsible for the translocation of the substrate across the membrane.</text>
</comment>
<dbReference type="InterPro" id="IPR001851">
    <property type="entry name" value="ABC_transp_permease"/>
</dbReference>
<feature type="transmembrane region" description="Helical" evidence="11">
    <location>
        <begin position="267"/>
        <end position="286"/>
    </location>
</feature>
<evidence type="ECO:0000256" key="9">
    <source>
        <dbReference type="ARBA" id="ARBA00025439"/>
    </source>
</evidence>
<feature type="transmembrane region" description="Helical" evidence="11">
    <location>
        <begin position="115"/>
        <end position="136"/>
    </location>
</feature>
<evidence type="ECO:0000256" key="7">
    <source>
        <dbReference type="ARBA" id="ARBA00022989"/>
    </source>
</evidence>
<keyword evidence="13" id="KW-1185">Reference proteome</keyword>
<evidence type="ECO:0000256" key="1">
    <source>
        <dbReference type="ARBA" id="ARBA00004651"/>
    </source>
</evidence>
<evidence type="ECO:0000256" key="4">
    <source>
        <dbReference type="ARBA" id="ARBA00022475"/>
    </source>
</evidence>
<dbReference type="Proteomes" id="UP001157069">
    <property type="component" value="Unassembled WGS sequence"/>
</dbReference>
<feature type="transmembrane region" description="Helical" evidence="11">
    <location>
        <begin position="143"/>
        <end position="166"/>
    </location>
</feature>
<evidence type="ECO:0000256" key="5">
    <source>
        <dbReference type="ARBA" id="ARBA00022519"/>
    </source>
</evidence>
<keyword evidence="7 11" id="KW-1133">Transmembrane helix</keyword>
<feature type="transmembrane region" description="Helical" evidence="11">
    <location>
        <begin position="317"/>
        <end position="333"/>
    </location>
</feature>
<dbReference type="Pfam" id="PF02653">
    <property type="entry name" value="BPD_transp_2"/>
    <property type="match status" value="1"/>
</dbReference>
<keyword evidence="4" id="KW-1003">Cell membrane</keyword>
<feature type="transmembrane region" description="Helical" evidence="11">
    <location>
        <begin position="186"/>
        <end position="207"/>
    </location>
</feature>
<comment type="subunit">
    <text evidence="2">The complex is composed of two ATP-binding proteins (LsrA), two transmembrane proteins (LsrC and LsrD) and a solute-binding protein (LsrB).</text>
</comment>
<protein>
    <recommendedName>
        <fullName evidence="10">Autoinducer 2 import system permease protein LsrC</fullName>
    </recommendedName>
</protein>
<evidence type="ECO:0000256" key="2">
    <source>
        <dbReference type="ARBA" id="ARBA00011262"/>
    </source>
</evidence>
<evidence type="ECO:0000256" key="3">
    <source>
        <dbReference type="ARBA" id="ARBA00022448"/>
    </source>
</evidence>
<evidence type="ECO:0000313" key="13">
    <source>
        <dbReference type="Proteomes" id="UP001157069"/>
    </source>
</evidence>